<accession>A0AC35FU12</accession>
<organism evidence="1 2">
    <name type="scientific">Panagrolaimus sp. PS1159</name>
    <dbReference type="NCBI Taxonomy" id="55785"/>
    <lineage>
        <taxon>Eukaryota</taxon>
        <taxon>Metazoa</taxon>
        <taxon>Ecdysozoa</taxon>
        <taxon>Nematoda</taxon>
        <taxon>Chromadorea</taxon>
        <taxon>Rhabditida</taxon>
        <taxon>Tylenchina</taxon>
        <taxon>Panagrolaimomorpha</taxon>
        <taxon>Panagrolaimoidea</taxon>
        <taxon>Panagrolaimidae</taxon>
        <taxon>Panagrolaimus</taxon>
    </lineage>
</organism>
<name>A0AC35FU12_9BILA</name>
<sequence>MYLIFGIFIVLVLEVHSQAIGTGAQPTRTCNTCQQYNPPPPPPPPVVSSPQWNSWGGWTFCSATCGGGFRTRQRTCNTQCGVCQCQGPSSEQESCNTQPCQVTTCNTCNNPPPPPPACTTCNVAPPPACSTCGGGTPGIGGGISMGSNAYYDPYRNGKKRRRRQTKIDSKIITP</sequence>
<proteinExistence type="predicted"/>
<dbReference type="Proteomes" id="UP000887580">
    <property type="component" value="Unplaced"/>
</dbReference>
<evidence type="ECO:0000313" key="2">
    <source>
        <dbReference type="WBParaSite" id="PS1159_v2.g20880.t1"/>
    </source>
</evidence>
<evidence type="ECO:0000313" key="1">
    <source>
        <dbReference type="Proteomes" id="UP000887580"/>
    </source>
</evidence>
<reference evidence="2" key="1">
    <citation type="submission" date="2022-11" db="UniProtKB">
        <authorList>
            <consortium name="WormBaseParasite"/>
        </authorList>
    </citation>
    <scope>IDENTIFICATION</scope>
</reference>
<protein>
    <submittedName>
        <fullName evidence="2">Uncharacterized protein</fullName>
    </submittedName>
</protein>
<dbReference type="WBParaSite" id="PS1159_v2.g20880.t1">
    <property type="protein sequence ID" value="PS1159_v2.g20880.t1"/>
    <property type="gene ID" value="PS1159_v2.g20880"/>
</dbReference>